<proteinExistence type="predicted"/>
<comment type="caution">
    <text evidence="1">The sequence shown here is derived from an EMBL/GenBank/DDBJ whole genome shotgun (WGS) entry which is preliminary data.</text>
</comment>
<evidence type="ECO:0000313" key="2">
    <source>
        <dbReference type="Proteomes" id="UP001148838"/>
    </source>
</evidence>
<protein>
    <submittedName>
        <fullName evidence="1">Uncharacterized protein</fullName>
    </submittedName>
</protein>
<organism evidence="1 2">
    <name type="scientific">Periplaneta americana</name>
    <name type="common">American cockroach</name>
    <name type="synonym">Blatta americana</name>
    <dbReference type="NCBI Taxonomy" id="6978"/>
    <lineage>
        <taxon>Eukaryota</taxon>
        <taxon>Metazoa</taxon>
        <taxon>Ecdysozoa</taxon>
        <taxon>Arthropoda</taxon>
        <taxon>Hexapoda</taxon>
        <taxon>Insecta</taxon>
        <taxon>Pterygota</taxon>
        <taxon>Neoptera</taxon>
        <taxon>Polyneoptera</taxon>
        <taxon>Dictyoptera</taxon>
        <taxon>Blattodea</taxon>
        <taxon>Blattoidea</taxon>
        <taxon>Blattidae</taxon>
        <taxon>Blattinae</taxon>
        <taxon>Periplaneta</taxon>
    </lineage>
</organism>
<name>A0ABQ8U0K7_PERAM</name>
<keyword evidence="2" id="KW-1185">Reference proteome</keyword>
<reference evidence="1 2" key="1">
    <citation type="journal article" date="2022" name="Allergy">
        <title>Genome assembly and annotation of Periplaneta americana reveal a comprehensive cockroach allergen profile.</title>
        <authorList>
            <person name="Wang L."/>
            <person name="Xiong Q."/>
            <person name="Saelim N."/>
            <person name="Wang L."/>
            <person name="Nong W."/>
            <person name="Wan A.T."/>
            <person name="Shi M."/>
            <person name="Liu X."/>
            <person name="Cao Q."/>
            <person name="Hui J.H.L."/>
            <person name="Sookrung N."/>
            <person name="Leung T.F."/>
            <person name="Tungtrongchitr A."/>
            <person name="Tsui S.K.W."/>
        </authorList>
    </citation>
    <scope>NUCLEOTIDE SEQUENCE [LARGE SCALE GENOMIC DNA]</scope>
    <source>
        <strain evidence="1">PWHHKU_190912</strain>
    </source>
</reference>
<accession>A0ABQ8U0K7</accession>
<sequence length="287" mass="32576">MPSSHLTFGLPLRLLPPGSYWRTLMAGLEPACGAWSNLICFSAASEMDSQRVFPRLPHYLYGSSILNGTVPTCLQHQDVYSGRLYTHSADKNSMKHATVRVLLFQTIAPGIPLPPQPVLTCWETWFDAVNYYAEHYGKIMEVVDELDSTDSSAIAAVKSLPSEQLSEDILFIDSNFKIVSKSITLLESSKLQLSEALNIVDKDIETFDLEDFKYNFVNMTAFRIVDAEDVGVREILKDMERFQPVGHSILNKSRIIQKYMVSRETLRRYATRRSETNTNRTEFDSSE</sequence>
<dbReference type="EMBL" id="JAJSOF020000001">
    <property type="protein sequence ID" value="KAJ4452078.1"/>
    <property type="molecule type" value="Genomic_DNA"/>
</dbReference>
<gene>
    <name evidence="1" type="ORF">ANN_03594</name>
</gene>
<evidence type="ECO:0000313" key="1">
    <source>
        <dbReference type="EMBL" id="KAJ4452078.1"/>
    </source>
</evidence>
<dbReference type="Gene3D" id="3.40.50.2300">
    <property type="match status" value="2"/>
</dbReference>
<dbReference type="Proteomes" id="UP001148838">
    <property type="component" value="Unassembled WGS sequence"/>
</dbReference>